<proteinExistence type="predicted"/>
<comment type="caution">
    <text evidence="1">The sequence shown here is derived from an EMBL/GenBank/DDBJ whole genome shotgun (WGS) entry which is preliminary data.</text>
</comment>
<dbReference type="AlphaFoldDB" id="A0A7Y8KIW4"/>
<evidence type="ECO:0000313" key="2">
    <source>
        <dbReference type="Proteomes" id="UP000585226"/>
    </source>
</evidence>
<evidence type="ECO:0000313" key="1">
    <source>
        <dbReference type="EMBL" id="NWE90523.1"/>
    </source>
</evidence>
<gene>
    <name evidence="1" type="ORF">HX893_20565</name>
</gene>
<dbReference type="Proteomes" id="UP000585226">
    <property type="component" value="Unassembled WGS sequence"/>
</dbReference>
<dbReference type="RefSeq" id="WP_177112209.1">
    <property type="nucleotide sequence ID" value="NZ_JACASD010000051.1"/>
</dbReference>
<sequence length="156" mass="18228">MAVELTYVAVCRNNQLFIFDGLSEEIEAGAIQDSLLPFYKEVVSTGELNKALTHLDERFKRFIAGEWFYTRIASLYTHHYSAKDRQEIMNLMIDKQVAQAGYSNRQLVRSIRPRIKKQLSDPKEFYQAVERVLFHGQTHVPYADMKKFVDHHKSSK</sequence>
<organism evidence="1 2">
    <name type="scientific">Pseudomonas reactans</name>
    <dbReference type="NCBI Taxonomy" id="117680"/>
    <lineage>
        <taxon>Bacteria</taxon>
        <taxon>Pseudomonadati</taxon>
        <taxon>Pseudomonadota</taxon>
        <taxon>Gammaproteobacteria</taxon>
        <taxon>Pseudomonadales</taxon>
        <taxon>Pseudomonadaceae</taxon>
        <taxon>Pseudomonas</taxon>
    </lineage>
</organism>
<accession>A0A7Y8KIW4</accession>
<dbReference type="EMBL" id="JACASD010000051">
    <property type="protein sequence ID" value="NWE90523.1"/>
    <property type="molecule type" value="Genomic_DNA"/>
</dbReference>
<protein>
    <submittedName>
        <fullName evidence="1">Uncharacterized protein</fullName>
    </submittedName>
</protein>
<reference evidence="1 2" key="1">
    <citation type="submission" date="2020-04" db="EMBL/GenBank/DDBJ databases">
        <title>Molecular characterization of pseudomonads from Agaricus bisporus reveal novel blotch 2 pathogens in Western Europe.</title>
        <authorList>
            <person name="Taparia T."/>
            <person name="Krijger M."/>
            <person name="Haynes E."/>
            <person name="Elpinstone J.G."/>
            <person name="Noble R."/>
            <person name="Van Der Wolf J."/>
        </authorList>
    </citation>
    <scope>NUCLEOTIDE SEQUENCE [LARGE SCALE GENOMIC DNA]</scope>
    <source>
        <strain evidence="1 2">P8021</strain>
    </source>
</reference>
<name>A0A7Y8KIW4_9PSED</name>